<name>A0A0F9MEC2_9ZZZZ</name>
<dbReference type="AlphaFoldDB" id="A0A0F9MEC2"/>
<evidence type="ECO:0000313" key="1">
    <source>
        <dbReference type="EMBL" id="KKM97676.1"/>
    </source>
</evidence>
<gene>
    <name evidence="1" type="ORF">LCGC14_1165700</name>
</gene>
<protein>
    <submittedName>
        <fullName evidence="1">Uncharacterized protein</fullName>
    </submittedName>
</protein>
<comment type="caution">
    <text evidence="1">The sequence shown here is derived from an EMBL/GenBank/DDBJ whole genome shotgun (WGS) entry which is preliminary data.</text>
</comment>
<dbReference type="EMBL" id="LAZR01005719">
    <property type="protein sequence ID" value="KKM97676.1"/>
    <property type="molecule type" value="Genomic_DNA"/>
</dbReference>
<organism evidence="1">
    <name type="scientific">marine sediment metagenome</name>
    <dbReference type="NCBI Taxonomy" id="412755"/>
    <lineage>
        <taxon>unclassified sequences</taxon>
        <taxon>metagenomes</taxon>
        <taxon>ecological metagenomes</taxon>
    </lineage>
</organism>
<reference evidence="1" key="1">
    <citation type="journal article" date="2015" name="Nature">
        <title>Complex archaea that bridge the gap between prokaryotes and eukaryotes.</title>
        <authorList>
            <person name="Spang A."/>
            <person name="Saw J.H."/>
            <person name="Jorgensen S.L."/>
            <person name="Zaremba-Niedzwiedzka K."/>
            <person name="Martijn J."/>
            <person name="Lind A.E."/>
            <person name="van Eijk R."/>
            <person name="Schleper C."/>
            <person name="Guy L."/>
            <person name="Ettema T.J."/>
        </authorList>
    </citation>
    <scope>NUCLEOTIDE SEQUENCE</scope>
</reference>
<proteinExistence type="predicted"/>
<sequence length="54" mass="5916">MMCSNLCKIHGLTAKVISVASGCENEDRKTELLSLADEIILVIEKMSDEADCED</sequence>
<accession>A0A0F9MEC2</accession>